<keyword evidence="2" id="KW-1185">Reference proteome</keyword>
<evidence type="ECO:0000313" key="2">
    <source>
        <dbReference type="Proteomes" id="UP001501757"/>
    </source>
</evidence>
<accession>A0ABN0WZM7</accession>
<dbReference type="EMBL" id="BAAAEI010000006">
    <property type="protein sequence ID" value="GAA0351335.1"/>
    <property type="molecule type" value="Genomic_DNA"/>
</dbReference>
<name>A0ABN0WZM7_9ALTE</name>
<comment type="caution">
    <text evidence="1">The sequence shown here is derived from an EMBL/GenBank/DDBJ whole genome shotgun (WGS) entry which is preliminary data.</text>
</comment>
<protein>
    <submittedName>
        <fullName evidence="1">Uncharacterized protein</fullName>
    </submittedName>
</protein>
<proteinExistence type="predicted"/>
<gene>
    <name evidence="1" type="ORF">GCM10009092_14650</name>
</gene>
<evidence type="ECO:0000313" key="1">
    <source>
        <dbReference type="EMBL" id="GAA0351335.1"/>
    </source>
</evidence>
<dbReference type="Proteomes" id="UP001501757">
    <property type="component" value="Unassembled WGS sequence"/>
</dbReference>
<organism evidence="1 2">
    <name type="scientific">Bowmanella denitrificans</name>
    <dbReference type="NCBI Taxonomy" id="366582"/>
    <lineage>
        <taxon>Bacteria</taxon>
        <taxon>Pseudomonadati</taxon>
        <taxon>Pseudomonadota</taxon>
        <taxon>Gammaproteobacteria</taxon>
        <taxon>Alteromonadales</taxon>
        <taxon>Alteromonadaceae</taxon>
        <taxon>Bowmanella</taxon>
    </lineage>
</organism>
<reference evidence="1 2" key="1">
    <citation type="journal article" date="2019" name="Int. J. Syst. Evol. Microbiol.">
        <title>The Global Catalogue of Microorganisms (GCM) 10K type strain sequencing project: providing services to taxonomists for standard genome sequencing and annotation.</title>
        <authorList>
            <consortium name="The Broad Institute Genomics Platform"/>
            <consortium name="The Broad Institute Genome Sequencing Center for Infectious Disease"/>
            <person name="Wu L."/>
            <person name="Ma J."/>
        </authorList>
    </citation>
    <scope>NUCLEOTIDE SEQUENCE [LARGE SCALE GENOMIC DNA]</scope>
    <source>
        <strain evidence="1 2">JCM 13378</strain>
    </source>
</reference>
<sequence>MPVLFPDSTGRLAGLMNHPTVTNNTRFWYDYIRDDIKHGRVSVCAIVSAAADVVAAATETG</sequence>